<feature type="compositionally biased region" description="Acidic residues" evidence="11">
    <location>
        <begin position="71"/>
        <end position="85"/>
    </location>
</feature>
<sequence>MEDSFKVRLDKAFGSLPIPSSSLNSLWSLTNDQINNPKPNPEPKPDPDPEPQPFSDPRFRSSSSSGVDLEKDIEDLDDGDDDDDDGKASSRESSKPDDYDEEQWEIKSGIGLDCTLDFEDEEDQYDKQAIGKENSGSRLYMKDINDDDIGITSHNVLLPTYTDFERDPRANHLAARVRLKEDDEAASKKIDSLHVSEKSAPGISSGDAVNPKSILKSRDNTSEPKSRKRVRFDSECDDRGNDDEPERTRDVRMKSSSMEEDLASNKTSKSQAFASGVPDYIRNPSRYTHYTFDSSSDMDDKSNKEAFMSFFSQLRESKAAAGTGSQADDALDDLPSVTFISKKKSGDATMGESETLSKQKLDVGKELMHRGPFTLGIAVGDTENSDVCAMEEDEAEVVLDTKKSSQKSNRQYRKKTQDELEEPVV</sequence>
<feature type="compositionally biased region" description="Low complexity" evidence="11">
    <location>
        <begin position="53"/>
        <end position="65"/>
    </location>
</feature>
<dbReference type="PANTHER" id="PTHR13445">
    <property type="entry name" value="TUMOR SUPPRESSING SUBTRANSFERABLE CANDIDATE 4 TSSC4"/>
    <property type="match status" value="1"/>
</dbReference>
<keyword evidence="5" id="KW-0507">mRNA processing</keyword>
<dbReference type="InterPro" id="IPR029338">
    <property type="entry name" value="TSSC4"/>
</dbReference>
<feature type="compositionally biased region" description="Polar residues" evidence="11">
    <location>
        <begin position="264"/>
        <end position="273"/>
    </location>
</feature>
<dbReference type="Proteomes" id="UP000447434">
    <property type="component" value="Chromosome 22"/>
</dbReference>
<dbReference type="GO" id="GO:0006397">
    <property type="term" value="P:mRNA processing"/>
    <property type="evidence" value="ECO:0007669"/>
    <property type="project" value="UniProtKB-KW"/>
</dbReference>
<evidence type="ECO:0000256" key="8">
    <source>
        <dbReference type="ARBA" id="ARBA00023242"/>
    </source>
</evidence>
<dbReference type="GO" id="GO:0005681">
    <property type="term" value="C:spliceosomal complex"/>
    <property type="evidence" value="ECO:0007669"/>
    <property type="project" value="UniProtKB-KW"/>
</dbReference>
<organism evidence="12 13">
    <name type="scientific">Lupinus albus</name>
    <name type="common">White lupine</name>
    <name type="synonym">Lupinus termis</name>
    <dbReference type="NCBI Taxonomy" id="3870"/>
    <lineage>
        <taxon>Eukaryota</taxon>
        <taxon>Viridiplantae</taxon>
        <taxon>Streptophyta</taxon>
        <taxon>Embryophyta</taxon>
        <taxon>Tracheophyta</taxon>
        <taxon>Spermatophyta</taxon>
        <taxon>Magnoliopsida</taxon>
        <taxon>eudicotyledons</taxon>
        <taxon>Gunneridae</taxon>
        <taxon>Pentapetalae</taxon>
        <taxon>rosids</taxon>
        <taxon>fabids</taxon>
        <taxon>Fabales</taxon>
        <taxon>Fabaceae</taxon>
        <taxon>Papilionoideae</taxon>
        <taxon>50 kb inversion clade</taxon>
        <taxon>genistoids sensu lato</taxon>
        <taxon>core genistoids</taxon>
        <taxon>Genisteae</taxon>
        <taxon>Lupinus</taxon>
    </lineage>
</organism>
<dbReference type="OrthoDB" id="1906282at2759"/>
<dbReference type="AlphaFoldDB" id="A0A6A4NJ38"/>
<evidence type="ECO:0000256" key="4">
    <source>
        <dbReference type="ARBA" id="ARBA00022490"/>
    </source>
</evidence>
<feature type="region of interest" description="Disordered" evidence="11">
    <location>
        <begin position="177"/>
        <end position="286"/>
    </location>
</feature>
<dbReference type="EMBL" id="WOCE01000022">
    <property type="protein sequence ID" value="KAE9588851.1"/>
    <property type="molecule type" value="Genomic_DNA"/>
</dbReference>
<evidence type="ECO:0000256" key="9">
    <source>
        <dbReference type="ARBA" id="ARBA00035304"/>
    </source>
</evidence>
<feature type="region of interest" description="Disordered" evidence="11">
    <location>
        <begin position="118"/>
        <end position="140"/>
    </location>
</feature>
<dbReference type="GO" id="GO:0005737">
    <property type="term" value="C:cytoplasm"/>
    <property type="evidence" value="ECO:0007669"/>
    <property type="project" value="UniProtKB-SubCell"/>
</dbReference>
<dbReference type="PANTHER" id="PTHR13445:SF3">
    <property type="entry name" value="U5 SMALL NUCLEAR RIBONUCLEOPROTEIN TSSC4"/>
    <property type="match status" value="1"/>
</dbReference>
<evidence type="ECO:0000256" key="7">
    <source>
        <dbReference type="ARBA" id="ARBA00023187"/>
    </source>
</evidence>
<evidence type="ECO:0000313" key="12">
    <source>
        <dbReference type="EMBL" id="KAE9588851.1"/>
    </source>
</evidence>
<gene>
    <name evidence="12" type="ORF">Lalb_Chr22g0359971</name>
</gene>
<evidence type="ECO:0000256" key="6">
    <source>
        <dbReference type="ARBA" id="ARBA00022728"/>
    </source>
</evidence>
<dbReference type="GO" id="GO:0008380">
    <property type="term" value="P:RNA splicing"/>
    <property type="evidence" value="ECO:0007669"/>
    <property type="project" value="UniProtKB-KW"/>
</dbReference>
<feature type="region of interest" description="Disordered" evidence="11">
    <location>
        <begin position="397"/>
        <end position="425"/>
    </location>
</feature>
<comment type="similarity">
    <text evidence="3">Belongs to the TSSC4 family.</text>
</comment>
<evidence type="ECO:0000256" key="1">
    <source>
        <dbReference type="ARBA" id="ARBA00004123"/>
    </source>
</evidence>
<evidence type="ECO:0000256" key="10">
    <source>
        <dbReference type="ARBA" id="ARBA00045970"/>
    </source>
</evidence>
<feature type="compositionally biased region" description="Basic and acidic residues" evidence="11">
    <location>
        <begin position="216"/>
        <end position="239"/>
    </location>
</feature>
<accession>A0A6A4NJ38</accession>
<comment type="subcellular location">
    <subcellularLocation>
        <location evidence="2">Cytoplasm</location>
    </subcellularLocation>
    <subcellularLocation>
        <location evidence="1">Nucleus</location>
    </subcellularLocation>
</comment>
<keyword evidence="4" id="KW-0963">Cytoplasm</keyword>
<evidence type="ECO:0000256" key="2">
    <source>
        <dbReference type="ARBA" id="ARBA00004496"/>
    </source>
</evidence>
<evidence type="ECO:0000256" key="11">
    <source>
        <dbReference type="SAM" id="MobiDB-lite"/>
    </source>
</evidence>
<evidence type="ECO:0000256" key="5">
    <source>
        <dbReference type="ARBA" id="ARBA00022664"/>
    </source>
</evidence>
<keyword evidence="13" id="KW-1185">Reference proteome</keyword>
<feature type="compositionally biased region" description="Low complexity" evidence="11">
    <location>
        <begin position="15"/>
        <end position="29"/>
    </location>
</feature>
<evidence type="ECO:0000313" key="13">
    <source>
        <dbReference type="Proteomes" id="UP000447434"/>
    </source>
</evidence>
<feature type="compositionally biased region" description="Basic and acidic residues" evidence="11">
    <location>
        <begin position="86"/>
        <end position="97"/>
    </location>
</feature>
<feature type="region of interest" description="Disordered" evidence="11">
    <location>
        <begin position="1"/>
        <end position="106"/>
    </location>
</feature>
<keyword evidence="7" id="KW-0508">mRNA splicing</keyword>
<feature type="compositionally biased region" description="Basic and acidic residues" evidence="11">
    <location>
        <begin position="178"/>
        <end position="197"/>
    </location>
</feature>
<dbReference type="Pfam" id="PF15264">
    <property type="entry name" value="TSSC4"/>
    <property type="match status" value="1"/>
</dbReference>
<keyword evidence="6" id="KW-0747">Spliceosome</keyword>
<proteinExistence type="inferred from homology"/>
<protein>
    <recommendedName>
        <fullName evidence="9">U5 small nuclear ribonucleoprotein TSSC4</fullName>
    </recommendedName>
</protein>
<evidence type="ECO:0000256" key="3">
    <source>
        <dbReference type="ARBA" id="ARBA00010362"/>
    </source>
</evidence>
<name>A0A6A4NJ38_LUPAL</name>
<comment type="function">
    <text evidence="10">Protein associated with the U5 snRNP, during its maturation and its post-splicing recycling and which is required for spliceosomal tri-snRNP complex assembly in the nucleus. Has a molecular sequestering activity and transiently hinders SNRNP200 binding sites for constitutive splicing factors that intervene later during the assembly of the spliceosome and splicing. Together with its molecular sequestering activity, may also function as a molecular adapter and placeholder, coordinating the assembly of the U5 snRNP and its association with the U4/U6 di-snRNP.</text>
</comment>
<feature type="compositionally biased region" description="Basic and acidic residues" evidence="11">
    <location>
        <begin position="1"/>
        <end position="11"/>
    </location>
</feature>
<reference evidence="13" key="1">
    <citation type="journal article" date="2020" name="Nat. Commun.">
        <title>Genome sequence of the cluster root forming white lupin.</title>
        <authorList>
            <person name="Hufnagel B."/>
            <person name="Marques A."/>
            <person name="Soriano A."/>
            <person name="Marques L."/>
            <person name="Divol F."/>
            <person name="Doumas P."/>
            <person name="Sallet E."/>
            <person name="Mancinotti D."/>
            <person name="Carrere S."/>
            <person name="Marande W."/>
            <person name="Arribat S."/>
            <person name="Keller J."/>
            <person name="Huneau C."/>
            <person name="Blein T."/>
            <person name="Aime D."/>
            <person name="Laguerre M."/>
            <person name="Taylor J."/>
            <person name="Schubert V."/>
            <person name="Nelson M."/>
            <person name="Geu-Flores F."/>
            <person name="Crespi M."/>
            <person name="Gallardo-Guerrero K."/>
            <person name="Delaux P.-M."/>
            <person name="Salse J."/>
            <person name="Berges H."/>
            <person name="Guyot R."/>
            <person name="Gouzy J."/>
            <person name="Peret B."/>
        </authorList>
    </citation>
    <scope>NUCLEOTIDE SEQUENCE [LARGE SCALE GENOMIC DNA]</scope>
    <source>
        <strain evidence="13">cv. Amiga</strain>
    </source>
</reference>
<keyword evidence="8" id="KW-0539">Nucleus</keyword>
<comment type="caution">
    <text evidence="12">The sequence shown here is derived from an EMBL/GenBank/DDBJ whole genome shotgun (WGS) entry which is preliminary data.</text>
</comment>